<keyword evidence="3" id="KW-1185">Reference proteome</keyword>
<evidence type="ECO:0000256" key="1">
    <source>
        <dbReference type="SAM" id="MobiDB-lite"/>
    </source>
</evidence>
<feature type="compositionally biased region" description="Low complexity" evidence="1">
    <location>
        <begin position="64"/>
        <end position="75"/>
    </location>
</feature>
<feature type="compositionally biased region" description="Polar residues" evidence="1">
    <location>
        <begin position="18"/>
        <end position="28"/>
    </location>
</feature>
<sequence>MQPTQSEIRSPGTRSKKQGAQQRSTQDNMVTAFPVSKALLAVIIIIIVSNSNGNGNIIIIAISNSSNSGNSGSSNTTQQSTPSQRLPFGVYIETANR</sequence>
<evidence type="ECO:0000313" key="3">
    <source>
        <dbReference type="Proteomes" id="UP000295192"/>
    </source>
</evidence>
<proteinExistence type="predicted"/>
<dbReference type="AlphaFoldDB" id="A0A484BWT0"/>
<gene>
    <name evidence="2" type="ORF">AWZ03_000102</name>
</gene>
<evidence type="ECO:0000313" key="2">
    <source>
        <dbReference type="EMBL" id="TDG53287.1"/>
    </source>
</evidence>
<organism evidence="2 3">
    <name type="scientific">Drosophila navojoa</name>
    <name type="common">Fruit fly</name>
    <dbReference type="NCBI Taxonomy" id="7232"/>
    <lineage>
        <taxon>Eukaryota</taxon>
        <taxon>Metazoa</taxon>
        <taxon>Ecdysozoa</taxon>
        <taxon>Arthropoda</taxon>
        <taxon>Hexapoda</taxon>
        <taxon>Insecta</taxon>
        <taxon>Pterygota</taxon>
        <taxon>Neoptera</taxon>
        <taxon>Endopterygota</taxon>
        <taxon>Diptera</taxon>
        <taxon>Brachycera</taxon>
        <taxon>Muscomorpha</taxon>
        <taxon>Ephydroidea</taxon>
        <taxon>Drosophilidae</taxon>
        <taxon>Drosophila</taxon>
    </lineage>
</organism>
<comment type="caution">
    <text evidence="2">The sequence shown here is derived from an EMBL/GenBank/DDBJ whole genome shotgun (WGS) entry which is preliminary data.</text>
</comment>
<name>A0A484BWT0_DRONA</name>
<reference evidence="2 3" key="1">
    <citation type="journal article" date="2019" name="J. Hered.">
        <title>An Improved Genome Assembly for Drosophila navojoa, the Basal Species in the mojavensis Cluster.</title>
        <authorList>
            <person name="Vanderlinde T."/>
            <person name="Dupim E.G."/>
            <person name="Nazario-Yepiz N.O."/>
            <person name="Carvalho A.B."/>
        </authorList>
    </citation>
    <scope>NUCLEOTIDE SEQUENCE [LARGE SCALE GENOMIC DNA]</scope>
    <source>
        <strain evidence="2">Navoj_Jal97</strain>
        <tissue evidence="2">Whole organism</tissue>
    </source>
</reference>
<dbReference type="Proteomes" id="UP000295192">
    <property type="component" value="Unassembled WGS sequence"/>
</dbReference>
<dbReference type="EMBL" id="LSRL02000001">
    <property type="protein sequence ID" value="TDG53287.1"/>
    <property type="molecule type" value="Genomic_DNA"/>
</dbReference>
<protein>
    <submittedName>
        <fullName evidence="2">Uncharacterized protein</fullName>
    </submittedName>
</protein>
<feature type="region of interest" description="Disordered" evidence="1">
    <location>
        <begin position="64"/>
        <end position="88"/>
    </location>
</feature>
<accession>A0A484BWT0</accession>
<feature type="region of interest" description="Disordered" evidence="1">
    <location>
        <begin position="1"/>
        <end position="28"/>
    </location>
</feature>